<reference evidence="4 5" key="1">
    <citation type="submission" date="2008-09" db="EMBL/GenBank/DDBJ databases">
        <authorList>
            <person name="Fulton L."/>
            <person name="Clifton S."/>
            <person name="Fulton B."/>
            <person name="Xu J."/>
            <person name="Minx P."/>
            <person name="Pepin K.H."/>
            <person name="Johnson M."/>
            <person name="Thiruvilangam P."/>
            <person name="Bhonagiri V."/>
            <person name="Nash W.E."/>
            <person name="Mardis E.R."/>
            <person name="Wilson R.K."/>
        </authorList>
    </citation>
    <scope>NUCLEOTIDE SEQUENCE [LARGE SCALE GENOMIC DNA]</scope>
    <source>
        <strain evidence="4 5">DSM 13275</strain>
    </source>
</reference>
<feature type="coiled-coil region" evidence="2">
    <location>
        <begin position="184"/>
        <end position="218"/>
    </location>
</feature>
<dbReference type="SUPFAM" id="SSF48295">
    <property type="entry name" value="TrpR-like"/>
    <property type="match status" value="3"/>
</dbReference>
<evidence type="ECO:0000256" key="2">
    <source>
        <dbReference type="SAM" id="Coils"/>
    </source>
</evidence>
<dbReference type="RefSeq" id="WP_006439901.1">
    <property type="nucleotide sequence ID" value="NZ_DS995356.1"/>
</dbReference>
<dbReference type="InterPro" id="IPR055247">
    <property type="entry name" value="InsJ-like_HTH"/>
</dbReference>
<sequence length="224" mass="26152">MPRSNVTAKQKLDAVKKILSGEESRRHIRQIYGVAHSSVEEWILKYQIKGEKAFSDKFQKVEYSKEVKEAAVKAYLNGDGSQNEICRIYGLNSRSPLEQWIKEYNSNKELKSSKSIGGTIMTKNKKTSFEERVEIAQYCIKFGHSYSEAAEKYNISYTQARSYALKYKESGKDALKDKRGKRKSEDQLTEVEHLRREIKRLENEKRQAEMEIALLKKIQEIERR</sequence>
<protein>
    <submittedName>
        <fullName evidence="4">Transposase</fullName>
    </submittedName>
</protein>
<dbReference type="OrthoDB" id="1753787at2"/>
<dbReference type="InterPro" id="IPR052057">
    <property type="entry name" value="IS150/IS1296_orfA-like"/>
</dbReference>
<keyword evidence="5" id="KW-1185">Reference proteome</keyword>
<evidence type="ECO:0000313" key="5">
    <source>
        <dbReference type="Proteomes" id="UP000003178"/>
    </source>
</evidence>
<dbReference type="STRING" id="500633.CLOHIR_00983"/>
<comment type="similarity">
    <text evidence="1">Belongs to the IS150/IS1296 orfA family.</text>
</comment>
<dbReference type="Proteomes" id="UP000003178">
    <property type="component" value="Unassembled WGS sequence"/>
</dbReference>
<organism evidence="4 5">
    <name type="scientific">Peptacetobacter hiranonis (strain DSM 13275 / JCM 10541 / KCTC 15199 / TO-931)</name>
    <name type="common">Clostridium hiranonis</name>
    <dbReference type="NCBI Taxonomy" id="500633"/>
    <lineage>
        <taxon>Bacteria</taxon>
        <taxon>Bacillati</taxon>
        <taxon>Bacillota</taxon>
        <taxon>Clostridia</taxon>
        <taxon>Peptostreptococcales</taxon>
        <taxon>Peptostreptococcaceae</taxon>
        <taxon>Peptacetobacter</taxon>
    </lineage>
</organism>
<dbReference type="Pfam" id="PF13518">
    <property type="entry name" value="HTH_28"/>
    <property type="match status" value="2"/>
</dbReference>
<gene>
    <name evidence="4" type="ORF">CLOHIR_00983</name>
</gene>
<name>B6FYN0_PEPHT</name>
<comment type="caution">
    <text evidence="4">The sequence shown here is derived from an EMBL/GenBank/DDBJ whole genome shotgun (WGS) entry which is preliminary data.</text>
</comment>
<dbReference type="PANTHER" id="PTHR33795">
    <property type="entry name" value="INSERTION ELEMENT IS150 PROTEIN INSJ"/>
    <property type="match status" value="1"/>
</dbReference>
<evidence type="ECO:0000259" key="3">
    <source>
        <dbReference type="Pfam" id="PF13518"/>
    </source>
</evidence>
<dbReference type="Gene3D" id="1.10.10.10">
    <property type="entry name" value="Winged helix-like DNA-binding domain superfamily/Winged helix DNA-binding domain"/>
    <property type="match status" value="3"/>
</dbReference>
<dbReference type="AlphaFoldDB" id="B6FYN0"/>
<feature type="domain" description="Insertion element IS150 protein InsJ-like helix-turn-helix" evidence="3">
    <location>
        <begin position="131"/>
        <end position="183"/>
    </location>
</feature>
<proteinExistence type="inferred from homology"/>
<dbReference type="PANTHER" id="PTHR33795:SF1">
    <property type="entry name" value="INSERTION ELEMENT IS150 PROTEIN INSJ"/>
    <property type="match status" value="1"/>
</dbReference>
<dbReference type="eggNOG" id="COG2963">
    <property type="taxonomic scope" value="Bacteria"/>
</dbReference>
<keyword evidence="2" id="KW-0175">Coiled coil</keyword>
<feature type="domain" description="Insertion element IS150 protein InsJ-like helix-turn-helix" evidence="3">
    <location>
        <begin position="68"/>
        <end position="107"/>
    </location>
</feature>
<accession>B6FYN0</accession>
<evidence type="ECO:0000313" key="4">
    <source>
        <dbReference type="EMBL" id="EEA85386.1"/>
    </source>
</evidence>
<dbReference type="InterPro" id="IPR010921">
    <property type="entry name" value="Trp_repressor/repl_initiator"/>
</dbReference>
<dbReference type="InterPro" id="IPR036388">
    <property type="entry name" value="WH-like_DNA-bd_sf"/>
</dbReference>
<dbReference type="EMBL" id="ABWP01000044">
    <property type="protein sequence ID" value="EEA85386.1"/>
    <property type="molecule type" value="Genomic_DNA"/>
</dbReference>
<evidence type="ECO:0000256" key="1">
    <source>
        <dbReference type="ARBA" id="ARBA00038232"/>
    </source>
</evidence>
<dbReference type="GO" id="GO:0043565">
    <property type="term" value="F:sequence-specific DNA binding"/>
    <property type="evidence" value="ECO:0007669"/>
    <property type="project" value="InterPro"/>
</dbReference>
<reference evidence="4 5" key="2">
    <citation type="submission" date="2008-10" db="EMBL/GenBank/DDBJ databases">
        <title>Draft genome sequence of Clostridium hiranonis (DSM 13275).</title>
        <authorList>
            <person name="Sudarsanam P."/>
            <person name="Ley R."/>
            <person name="Guruge J."/>
            <person name="Turnbaugh P.J."/>
            <person name="Mahowald M."/>
            <person name="Liep D."/>
            <person name="Gordon J."/>
        </authorList>
    </citation>
    <scope>NUCLEOTIDE SEQUENCE [LARGE SCALE GENOMIC DNA]</scope>
    <source>
        <strain evidence="4 5">DSM 13275</strain>
    </source>
</reference>
<dbReference type="HOGENOM" id="CLU_027402_17_4_9"/>